<reference evidence="2 3" key="1">
    <citation type="journal article" date="2007" name="Nat. Biotechnol.">
        <title>Complete genome sequence of the myxobacterium Sorangium cellulosum.</title>
        <authorList>
            <person name="Schneiker S."/>
            <person name="Perlova O."/>
            <person name="Kaiser O."/>
            <person name="Gerth K."/>
            <person name="Alici A."/>
            <person name="Altmeyer M.O."/>
            <person name="Bartels D."/>
            <person name="Bekel T."/>
            <person name="Beyer S."/>
            <person name="Bode E."/>
            <person name="Bode H.B."/>
            <person name="Bolten C.J."/>
            <person name="Choudhuri J.V."/>
            <person name="Doss S."/>
            <person name="Elnakady Y.A."/>
            <person name="Frank B."/>
            <person name="Gaigalat L."/>
            <person name="Goesmann A."/>
            <person name="Groeger C."/>
            <person name="Gross F."/>
            <person name="Jelsbak L."/>
            <person name="Jelsbak L."/>
            <person name="Kalinowski J."/>
            <person name="Kegler C."/>
            <person name="Knauber T."/>
            <person name="Konietzny S."/>
            <person name="Kopp M."/>
            <person name="Krause L."/>
            <person name="Krug D."/>
            <person name="Linke B."/>
            <person name="Mahmud T."/>
            <person name="Martinez-Arias R."/>
            <person name="McHardy A.C."/>
            <person name="Merai M."/>
            <person name="Meyer F."/>
            <person name="Mormann S."/>
            <person name="Munoz-Dorado J."/>
            <person name="Perez J."/>
            <person name="Pradella S."/>
            <person name="Rachid S."/>
            <person name="Raddatz G."/>
            <person name="Rosenau F."/>
            <person name="Rueckert C."/>
            <person name="Sasse F."/>
            <person name="Scharfe M."/>
            <person name="Schuster S.C."/>
            <person name="Suen G."/>
            <person name="Treuner-Lange A."/>
            <person name="Velicer G.J."/>
            <person name="Vorholter F.-J."/>
            <person name="Weissman K.J."/>
            <person name="Welch R.D."/>
            <person name="Wenzel S.C."/>
            <person name="Whitworth D.E."/>
            <person name="Wilhelm S."/>
            <person name="Wittmann C."/>
            <person name="Bloecker H."/>
            <person name="Puehler A."/>
            <person name="Mueller R."/>
        </authorList>
    </citation>
    <scope>NUCLEOTIDE SEQUENCE [LARGE SCALE GENOMIC DNA]</scope>
    <source>
        <strain evidence="3">So ce56</strain>
    </source>
</reference>
<dbReference type="KEGG" id="scl:sce9110"/>
<dbReference type="EMBL" id="AM746676">
    <property type="protein sequence ID" value="CAN99282.1"/>
    <property type="molecule type" value="Genomic_DNA"/>
</dbReference>
<accession>A9GCX5</accession>
<feature type="region of interest" description="Disordered" evidence="1">
    <location>
        <begin position="30"/>
        <end position="54"/>
    </location>
</feature>
<evidence type="ECO:0000313" key="2">
    <source>
        <dbReference type="EMBL" id="CAN99282.1"/>
    </source>
</evidence>
<organism evidence="2 3">
    <name type="scientific">Sorangium cellulosum (strain So ce56)</name>
    <name type="common">Polyangium cellulosum (strain So ce56)</name>
    <dbReference type="NCBI Taxonomy" id="448385"/>
    <lineage>
        <taxon>Bacteria</taxon>
        <taxon>Pseudomonadati</taxon>
        <taxon>Myxococcota</taxon>
        <taxon>Polyangia</taxon>
        <taxon>Polyangiales</taxon>
        <taxon>Polyangiaceae</taxon>
        <taxon>Sorangium</taxon>
    </lineage>
</organism>
<dbReference type="HOGENOM" id="CLU_3048076_0_0_7"/>
<keyword evidence="3" id="KW-1185">Reference proteome</keyword>
<proteinExistence type="predicted"/>
<name>A9GCX5_SORC5</name>
<evidence type="ECO:0000256" key="1">
    <source>
        <dbReference type="SAM" id="MobiDB-lite"/>
    </source>
</evidence>
<sequence>MLTVPVTDIPSGAAALLLLDVTDGTSRKSRLQGFARSGQRSPRLAAQPRWRILR</sequence>
<evidence type="ECO:0000313" key="3">
    <source>
        <dbReference type="Proteomes" id="UP000002139"/>
    </source>
</evidence>
<dbReference type="Proteomes" id="UP000002139">
    <property type="component" value="Chromosome"/>
</dbReference>
<protein>
    <submittedName>
        <fullName evidence="2">Uncharacterized protein</fullName>
    </submittedName>
</protein>
<dbReference type="AlphaFoldDB" id="A9GCX5"/>
<gene>
    <name evidence="2" type="ordered locus">sce9110</name>
</gene>